<proteinExistence type="predicted"/>
<reference evidence="1" key="1">
    <citation type="submission" date="2017-02" db="UniProtKB">
        <authorList>
            <consortium name="WormBaseParasite"/>
        </authorList>
    </citation>
    <scope>IDENTIFICATION</scope>
</reference>
<sequence>LIPYHHFLHGRFRQQNWFDCSSYHYFLDNLQCCSVEEWKKGLVRWERQRTEHRHVRSRQRERQWFVVKVACWVFLQHAATRHLQGTYPQGVVDSAAVQQPSLLTFLGQEGRR</sequence>
<accession>A0A0R3T9S9</accession>
<protein>
    <submittedName>
        <fullName evidence="1">Fatty acid hydroxylase domain-containing protein</fullName>
    </submittedName>
</protein>
<evidence type="ECO:0000313" key="1">
    <source>
        <dbReference type="WBParaSite" id="HNAJ_0000381801-mRNA-1"/>
    </source>
</evidence>
<name>A0A0R3T9S9_RODNA</name>
<organism evidence="1">
    <name type="scientific">Rodentolepis nana</name>
    <name type="common">Dwarf tapeworm</name>
    <name type="synonym">Hymenolepis nana</name>
    <dbReference type="NCBI Taxonomy" id="102285"/>
    <lineage>
        <taxon>Eukaryota</taxon>
        <taxon>Metazoa</taxon>
        <taxon>Spiralia</taxon>
        <taxon>Lophotrochozoa</taxon>
        <taxon>Platyhelminthes</taxon>
        <taxon>Cestoda</taxon>
        <taxon>Eucestoda</taxon>
        <taxon>Cyclophyllidea</taxon>
        <taxon>Hymenolepididae</taxon>
        <taxon>Rodentolepis</taxon>
    </lineage>
</organism>
<dbReference type="WBParaSite" id="HNAJ_0000381801-mRNA-1">
    <property type="protein sequence ID" value="HNAJ_0000381801-mRNA-1"/>
    <property type="gene ID" value="HNAJ_0000381801"/>
</dbReference>
<dbReference type="AlphaFoldDB" id="A0A0R3T9S9"/>